<feature type="domain" description="D-serine dehydratase-like" evidence="14">
    <location>
        <begin position="305"/>
        <end position="421"/>
    </location>
</feature>
<keyword evidence="6" id="KW-0862">Zinc</keyword>
<dbReference type="InterPro" id="IPR026956">
    <property type="entry name" value="D-ser_dehydrat-like_dom"/>
</dbReference>
<organism evidence="15 16">
    <name type="scientific">Maudiozyma saulgeensis</name>
    <dbReference type="NCBI Taxonomy" id="1789683"/>
    <lineage>
        <taxon>Eukaryota</taxon>
        <taxon>Fungi</taxon>
        <taxon>Dikarya</taxon>
        <taxon>Ascomycota</taxon>
        <taxon>Saccharomycotina</taxon>
        <taxon>Saccharomycetes</taxon>
        <taxon>Saccharomycetales</taxon>
        <taxon>Saccharomycetaceae</taxon>
        <taxon>Maudiozyma</taxon>
    </lineage>
</organism>
<evidence type="ECO:0000256" key="12">
    <source>
        <dbReference type="ARBA" id="ARBA00069616"/>
    </source>
</evidence>
<sequence length="436" mass="49553">MTDLLSTYRGYGVEELPTPSFLIVEDKFDKNCRHMLERVKELERETKVPIKFRAHIKTHKTAKGTLKQLGVGLIENPKDSIVVSTIKEATELLNYQDKIGKQYVKDICFGLPACVPGIIDQLNTLSGRVQNLRIFVDNVEHLDNLVKFGRSTNDKKWSIFVKVDMGTHRAGLPTESEDFLELLKKLITPEVAEVADLYGFYAHAGHSYNVTNILDAHELLLYEIKAVNEAAKMFTRLNPKANARNLTLSVGATPTSNSLRVRDDLEINEYIKDKLVGTLEIHCGNYCLYDLQQLSTNCINDFECSGYVLGTILSSYKERHEMLTNTGVMVLTRESSKFNGNGLCVPINSILKDESYKIEWYVDRISQEHGILRQHADKDEREHPKDAAPLNPLLKLGQKIAIIPQHACIVMGQFPHYFVLDKDNKVSDVWTPFQKW</sequence>
<dbReference type="InterPro" id="IPR051466">
    <property type="entry name" value="D-amino_acid_metab_enzyme"/>
</dbReference>
<dbReference type="InterPro" id="IPR001608">
    <property type="entry name" value="Ala_racemase_N"/>
</dbReference>
<dbReference type="AlphaFoldDB" id="A0A1X7QYQ2"/>
<evidence type="ECO:0000256" key="7">
    <source>
        <dbReference type="ARBA" id="ARBA00022898"/>
    </source>
</evidence>
<evidence type="ECO:0000259" key="14">
    <source>
        <dbReference type="SMART" id="SM01119"/>
    </source>
</evidence>
<protein>
    <recommendedName>
        <fullName evidence="12">D-serine dehydratase</fullName>
        <ecNumber evidence="11">4.3.1.18</ecNumber>
    </recommendedName>
    <alternativeName>
        <fullName evidence="13">D-serine deaminase</fullName>
    </alternativeName>
</protein>
<accession>A0A1X7QYQ2</accession>
<name>A0A1X7QYQ2_9SACH</name>
<evidence type="ECO:0000313" key="16">
    <source>
        <dbReference type="Proteomes" id="UP000196158"/>
    </source>
</evidence>
<dbReference type="PANTHER" id="PTHR28004:SF2">
    <property type="entry name" value="D-SERINE DEHYDRATASE"/>
    <property type="match status" value="1"/>
</dbReference>
<dbReference type="Gene3D" id="2.40.37.20">
    <property type="entry name" value="D-serine dehydratase-like domain"/>
    <property type="match status" value="1"/>
</dbReference>
<dbReference type="EMBL" id="FXLY01000002">
    <property type="protein sequence ID" value="SMN18501.1"/>
    <property type="molecule type" value="Genomic_DNA"/>
</dbReference>
<proteinExistence type="inferred from homology"/>
<dbReference type="GO" id="GO:0046872">
    <property type="term" value="F:metal ion binding"/>
    <property type="evidence" value="ECO:0007669"/>
    <property type="project" value="UniProtKB-KW"/>
</dbReference>
<keyword evidence="8 15" id="KW-0456">Lyase</keyword>
<dbReference type="InterPro" id="IPR029066">
    <property type="entry name" value="PLP-binding_barrel"/>
</dbReference>
<evidence type="ECO:0000313" key="15">
    <source>
        <dbReference type="EMBL" id="SMN18501.1"/>
    </source>
</evidence>
<evidence type="ECO:0000256" key="11">
    <source>
        <dbReference type="ARBA" id="ARBA00066349"/>
    </source>
</evidence>
<dbReference type="Gene3D" id="3.20.20.10">
    <property type="entry name" value="Alanine racemase"/>
    <property type="match status" value="1"/>
</dbReference>
<comment type="similarity">
    <text evidence="3">Belongs to the DSD1 family.</text>
</comment>
<evidence type="ECO:0000256" key="4">
    <source>
        <dbReference type="ARBA" id="ARBA00022575"/>
    </source>
</evidence>
<dbReference type="Proteomes" id="UP000196158">
    <property type="component" value="Unassembled WGS sequence"/>
</dbReference>
<dbReference type="OrthoDB" id="20198at2759"/>
<dbReference type="SMART" id="SM01119">
    <property type="entry name" value="D-ser_dehydrat"/>
    <property type="match status" value="1"/>
</dbReference>
<comment type="cofactor">
    <cofactor evidence="1">
        <name>pyridoxal 5'-phosphate</name>
        <dbReference type="ChEBI" id="CHEBI:597326"/>
    </cofactor>
</comment>
<keyword evidence="7" id="KW-0663">Pyridoxal phosphate</keyword>
<keyword evidence="5" id="KW-0479">Metal-binding</keyword>
<dbReference type="Pfam" id="PF14031">
    <property type="entry name" value="D-ser_dehydrat"/>
    <property type="match status" value="1"/>
</dbReference>
<evidence type="ECO:0000256" key="1">
    <source>
        <dbReference type="ARBA" id="ARBA00001933"/>
    </source>
</evidence>
<evidence type="ECO:0000256" key="3">
    <source>
        <dbReference type="ARBA" id="ARBA00005323"/>
    </source>
</evidence>
<dbReference type="GO" id="GO:0036088">
    <property type="term" value="P:D-serine catabolic process"/>
    <property type="evidence" value="ECO:0007669"/>
    <property type="project" value="TreeGrafter"/>
</dbReference>
<comment type="cofactor">
    <cofactor evidence="2">
        <name>Zn(2+)</name>
        <dbReference type="ChEBI" id="CHEBI:29105"/>
    </cofactor>
</comment>
<evidence type="ECO:0000256" key="8">
    <source>
        <dbReference type="ARBA" id="ARBA00023239"/>
    </source>
</evidence>
<evidence type="ECO:0000256" key="2">
    <source>
        <dbReference type="ARBA" id="ARBA00001947"/>
    </source>
</evidence>
<dbReference type="InterPro" id="IPR042208">
    <property type="entry name" value="D-ser_dehydrat-like_sf"/>
</dbReference>
<dbReference type="STRING" id="1789683.A0A1X7QYQ2"/>
<dbReference type="SUPFAM" id="SSF51419">
    <property type="entry name" value="PLP-binding barrel"/>
    <property type="match status" value="1"/>
</dbReference>
<evidence type="ECO:0000256" key="13">
    <source>
        <dbReference type="ARBA" id="ARBA00075219"/>
    </source>
</evidence>
<gene>
    <name evidence="15" type="ORF">KASA_0Q09933G</name>
</gene>
<dbReference type="PANTHER" id="PTHR28004">
    <property type="entry name" value="ZGC:162816-RELATED"/>
    <property type="match status" value="1"/>
</dbReference>
<evidence type="ECO:0000256" key="5">
    <source>
        <dbReference type="ARBA" id="ARBA00022723"/>
    </source>
</evidence>
<dbReference type="FunFam" id="3.20.20.10:FF:000016">
    <property type="entry name" value="D-serine dehydratase"/>
    <property type="match status" value="1"/>
</dbReference>
<dbReference type="GO" id="GO:0008721">
    <property type="term" value="F:D-serine ammonia-lyase activity"/>
    <property type="evidence" value="ECO:0007669"/>
    <property type="project" value="UniProtKB-EC"/>
</dbReference>
<keyword evidence="4" id="KW-0216">Detoxification</keyword>
<dbReference type="GO" id="GO:0009636">
    <property type="term" value="P:response to toxic substance"/>
    <property type="evidence" value="ECO:0007669"/>
    <property type="project" value="UniProtKB-KW"/>
</dbReference>
<comment type="catalytic activity">
    <reaction evidence="9">
        <text>D-serine = pyruvate + NH4(+)</text>
        <dbReference type="Rhea" id="RHEA:13977"/>
        <dbReference type="ChEBI" id="CHEBI:15361"/>
        <dbReference type="ChEBI" id="CHEBI:28938"/>
        <dbReference type="ChEBI" id="CHEBI:35247"/>
        <dbReference type="EC" id="4.3.1.18"/>
    </reaction>
    <physiologicalReaction direction="left-to-right" evidence="9">
        <dbReference type="Rhea" id="RHEA:13978"/>
    </physiologicalReaction>
</comment>
<dbReference type="Pfam" id="PF01168">
    <property type="entry name" value="Ala_racemase_N"/>
    <property type="match status" value="1"/>
</dbReference>
<evidence type="ECO:0000256" key="6">
    <source>
        <dbReference type="ARBA" id="ARBA00022833"/>
    </source>
</evidence>
<evidence type="ECO:0000256" key="9">
    <source>
        <dbReference type="ARBA" id="ARBA00051198"/>
    </source>
</evidence>
<comment type="function">
    <text evidence="10">Catalyzes the conversion of D-serine to pyruvate and ammonia. May play a role in D-serine detoxification.</text>
</comment>
<keyword evidence="16" id="KW-1185">Reference proteome</keyword>
<evidence type="ECO:0000256" key="10">
    <source>
        <dbReference type="ARBA" id="ARBA00055764"/>
    </source>
</evidence>
<dbReference type="EC" id="4.3.1.18" evidence="11"/>
<reference evidence="15 16" key="1">
    <citation type="submission" date="2017-04" db="EMBL/GenBank/DDBJ databases">
        <authorList>
            <person name="Afonso C.L."/>
            <person name="Miller P.J."/>
            <person name="Scott M.A."/>
            <person name="Spackman E."/>
            <person name="Goraichik I."/>
            <person name="Dimitrov K.M."/>
            <person name="Suarez D.L."/>
            <person name="Swayne D.E."/>
        </authorList>
    </citation>
    <scope>NUCLEOTIDE SEQUENCE [LARGE SCALE GENOMIC DNA]</scope>
</reference>